<dbReference type="AlphaFoldDB" id="A0A085LZS1"/>
<evidence type="ECO:0000313" key="2">
    <source>
        <dbReference type="EMBL" id="KFD62354.1"/>
    </source>
</evidence>
<dbReference type="PANTHER" id="PTHR47331">
    <property type="entry name" value="PHD-TYPE DOMAIN-CONTAINING PROTEIN"/>
    <property type="match status" value="1"/>
</dbReference>
<keyword evidence="3" id="KW-1185">Reference proteome</keyword>
<dbReference type="EMBL" id="KL367597">
    <property type="protein sequence ID" value="KFD62354.1"/>
    <property type="molecule type" value="Genomic_DNA"/>
</dbReference>
<organism evidence="1 3">
    <name type="scientific">Trichuris suis</name>
    <name type="common">pig whipworm</name>
    <dbReference type="NCBI Taxonomy" id="68888"/>
    <lineage>
        <taxon>Eukaryota</taxon>
        <taxon>Metazoa</taxon>
        <taxon>Ecdysozoa</taxon>
        <taxon>Nematoda</taxon>
        <taxon>Enoplea</taxon>
        <taxon>Dorylaimia</taxon>
        <taxon>Trichinellida</taxon>
        <taxon>Trichuridae</taxon>
        <taxon>Trichuris</taxon>
    </lineage>
</organism>
<dbReference type="OrthoDB" id="5872352at2759"/>
<dbReference type="Proteomes" id="UP000030758">
    <property type="component" value="Unassembled WGS sequence"/>
</dbReference>
<dbReference type="InterPro" id="IPR043128">
    <property type="entry name" value="Rev_trsase/Diguanyl_cyclase"/>
</dbReference>
<evidence type="ECO:0000313" key="3">
    <source>
        <dbReference type="Proteomes" id="UP000030764"/>
    </source>
</evidence>
<dbReference type="SUPFAM" id="SSF56672">
    <property type="entry name" value="DNA/RNA polymerases"/>
    <property type="match status" value="1"/>
</dbReference>
<proteinExistence type="predicted"/>
<reference evidence="1 3" key="1">
    <citation type="journal article" date="2014" name="Nat. Genet.">
        <title>Genome and transcriptome of the porcine whipworm Trichuris suis.</title>
        <authorList>
            <person name="Jex A.R."/>
            <person name="Nejsum P."/>
            <person name="Schwarz E.M."/>
            <person name="Hu L."/>
            <person name="Young N.D."/>
            <person name="Hall R.S."/>
            <person name="Korhonen P.K."/>
            <person name="Liao S."/>
            <person name="Thamsborg S."/>
            <person name="Xia J."/>
            <person name="Xu P."/>
            <person name="Wang S."/>
            <person name="Scheerlinck J.P."/>
            <person name="Hofmann A."/>
            <person name="Sternberg P.W."/>
            <person name="Wang J."/>
            <person name="Gasser R.B."/>
        </authorList>
    </citation>
    <scope>NUCLEOTIDE SEQUENCE [LARGE SCALE GENOMIC DNA]</scope>
    <source>
        <strain evidence="2">DCEP-RM93F</strain>
        <strain evidence="1">DCEP-RM93M</strain>
    </source>
</reference>
<dbReference type="Gene3D" id="3.30.70.270">
    <property type="match status" value="1"/>
</dbReference>
<name>A0A085LZS1_9BILA</name>
<evidence type="ECO:0000313" key="1">
    <source>
        <dbReference type="EMBL" id="KFD50467.1"/>
    </source>
</evidence>
<dbReference type="EMBL" id="KL363253">
    <property type="protein sequence ID" value="KFD50467.1"/>
    <property type="molecule type" value="Genomic_DNA"/>
</dbReference>
<sequence>MTGKPRTECGILPHHAVWNTQRTKICVVFDASAKQEVISLNTCLLKGPDYLPNICGVLLRFRRKRIPVSVDTERMYHQVKVKREDRSALRFLWRPPGSKRPPETFEMQVHVFGATSSPRVCMYALRRAALDHQADYPGALGRMSNIYVDNWLKSLDAIGEARGAC</sequence>
<dbReference type="Proteomes" id="UP000030764">
    <property type="component" value="Unassembled WGS sequence"/>
</dbReference>
<dbReference type="PANTHER" id="PTHR47331:SF4">
    <property type="entry name" value="PEPTIDASE S1 DOMAIN-CONTAINING PROTEIN"/>
    <property type="match status" value="1"/>
</dbReference>
<gene>
    <name evidence="1" type="ORF">M513_08694</name>
    <name evidence="2" type="ORF">M514_08694</name>
</gene>
<dbReference type="Gene3D" id="3.10.10.10">
    <property type="entry name" value="HIV Type 1 Reverse Transcriptase, subunit A, domain 1"/>
    <property type="match status" value="1"/>
</dbReference>
<dbReference type="InterPro" id="IPR043502">
    <property type="entry name" value="DNA/RNA_pol_sf"/>
</dbReference>
<accession>A0A085LZS1</accession>
<protein>
    <recommendedName>
        <fullName evidence="4">Reverse transcriptase domain-containing protein</fullName>
    </recommendedName>
</protein>
<evidence type="ECO:0008006" key="4">
    <source>
        <dbReference type="Google" id="ProtNLM"/>
    </source>
</evidence>